<comment type="caution">
    <text evidence="1">The sequence shown here is derived from an EMBL/GenBank/DDBJ whole genome shotgun (WGS) entry which is preliminary data.</text>
</comment>
<gene>
    <name evidence="1" type="ORF">BDN70DRAFT_887009</name>
</gene>
<keyword evidence="2" id="KW-1185">Reference proteome</keyword>
<evidence type="ECO:0000313" key="2">
    <source>
        <dbReference type="Proteomes" id="UP000807469"/>
    </source>
</evidence>
<dbReference type="AlphaFoldDB" id="A0A9P6CML7"/>
<dbReference type="Proteomes" id="UP000807469">
    <property type="component" value="Unassembled WGS sequence"/>
</dbReference>
<dbReference type="OrthoDB" id="301415at2759"/>
<organism evidence="1 2">
    <name type="scientific">Pholiota conissans</name>
    <dbReference type="NCBI Taxonomy" id="109636"/>
    <lineage>
        <taxon>Eukaryota</taxon>
        <taxon>Fungi</taxon>
        <taxon>Dikarya</taxon>
        <taxon>Basidiomycota</taxon>
        <taxon>Agaricomycotina</taxon>
        <taxon>Agaricomycetes</taxon>
        <taxon>Agaricomycetidae</taxon>
        <taxon>Agaricales</taxon>
        <taxon>Agaricineae</taxon>
        <taxon>Strophariaceae</taxon>
        <taxon>Pholiota</taxon>
    </lineage>
</organism>
<evidence type="ECO:0000313" key="1">
    <source>
        <dbReference type="EMBL" id="KAF9472431.1"/>
    </source>
</evidence>
<protein>
    <submittedName>
        <fullName evidence="1">Uncharacterized protein</fullName>
    </submittedName>
</protein>
<proteinExistence type="predicted"/>
<accession>A0A9P6CML7</accession>
<name>A0A9P6CML7_9AGAR</name>
<reference evidence="1" key="1">
    <citation type="submission" date="2020-11" db="EMBL/GenBank/DDBJ databases">
        <authorList>
            <consortium name="DOE Joint Genome Institute"/>
            <person name="Ahrendt S."/>
            <person name="Riley R."/>
            <person name="Andreopoulos W."/>
            <person name="Labutti K."/>
            <person name="Pangilinan J."/>
            <person name="Ruiz-Duenas F.J."/>
            <person name="Barrasa J.M."/>
            <person name="Sanchez-Garcia M."/>
            <person name="Camarero S."/>
            <person name="Miyauchi S."/>
            <person name="Serrano A."/>
            <person name="Linde D."/>
            <person name="Babiker R."/>
            <person name="Drula E."/>
            <person name="Ayuso-Fernandez I."/>
            <person name="Pacheco R."/>
            <person name="Padilla G."/>
            <person name="Ferreira P."/>
            <person name="Barriuso J."/>
            <person name="Kellner H."/>
            <person name="Castanera R."/>
            <person name="Alfaro M."/>
            <person name="Ramirez L."/>
            <person name="Pisabarro A.G."/>
            <person name="Kuo A."/>
            <person name="Tritt A."/>
            <person name="Lipzen A."/>
            <person name="He G."/>
            <person name="Yan M."/>
            <person name="Ng V."/>
            <person name="Cullen D."/>
            <person name="Martin F."/>
            <person name="Rosso M.-N."/>
            <person name="Henrissat B."/>
            <person name="Hibbett D."/>
            <person name="Martinez A.T."/>
            <person name="Grigoriev I.V."/>
        </authorList>
    </citation>
    <scope>NUCLEOTIDE SEQUENCE</scope>
    <source>
        <strain evidence="1">CIRM-BRFM 674</strain>
    </source>
</reference>
<dbReference type="EMBL" id="MU155536">
    <property type="protein sequence ID" value="KAF9472431.1"/>
    <property type="molecule type" value="Genomic_DNA"/>
</dbReference>
<sequence length="150" mass="16836">MRLVHPPRSPVQYPLGLSSTDCHPSLACHHLPGLCNQHRAVFEECKLLIWADSLLKASYDYMSDFMSKEPIPPPFPIHQFRFIAAGMALALKSLDNTGPSPTTSRAAYLLEEVLPGKKTEFVKYLHNAKAISDLSPIDPDYHLAEFLMFI</sequence>